<gene>
    <name evidence="1" type="ORF">L6452_31520</name>
</gene>
<sequence>MAINNLTIILIFIAALIIPTSTSAKQFIVGDNNGWSLNFDYQSWAKTKEFVVGDQIVFKYPIGKHNVFEVDETGFQRCVAPSVTKSLATGYDVVTLMTPGRKWYICGVGKNCETGGMKLVIDVLPQPTQAPAAALVPSYAPLGKMYKVGDASGWTLKYDYKAWAAGKKFVVGDYLVFSYLIGDHNVFVVDERSFQQCTHGDPRQALTSGRDSVFLTTPGKKWYICGIGNHCINGLKLAINVLPR</sequence>
<reference evidence="1 2" key="2">
    <citation type="journal article" date="2022" name="Mol. Ecol. Resour.">
        <title>The genomes of chicory, endive, great burdock and yacon provide insights into Asteraceae paleo-polyploidization history and plant inulin production.</title>
        <authorList>
            <person name="Fan W."/>
            <person name="Wang S."/>
            <person name="Wang H."/>
            <person name="Wang A."/>
            <person name="Jiang F."/>
            <person name="Liu H."/>
            <person name="Zhao H."/>
            <person name="Xu D."/>
            <person name="Zhang Y."/>
        </authorList>
    </citation>
    <scope>NUCLEOTIDE SEQUENCE [LARGE SCALE GENOMIC DNA]</scope>
    <source>
        <strain evidence="2">cv. Niubang</strain>
    </source>
</reference>
<name>A0ACB8Z2B3_ARCLA</name>
<organism evidence="1 2">
    <name type="scientific">Arctium lappa</name>
    <name type="common">Greater burdock</name>
    <name type="synonym">Lappa major</name>
    <dbReference type="NCBI Taxonomy" id="4217"/>
    <lineage>
        <taxon>Eukaryota</taxon>
        <taxon>Viridiplantae</taxon>
        <taxon>Streptophyta</taxon>
        <taxon>Embryophyta</taxon>
        <taxon>Tracheophyta</taxon>
        <taxon>Spermatophyta</taxon>
        <taxon>Magnoliopsida</taxon>
        <taxon>eudicotyledons</taxon>
        <taxon>Gunneridae</taxon>
        <taxon>Pentapetalae</taxon>
        <taxon>asterids</taxon>
        <taxon>campanulids</taxon>
        <taxon>Asterales</taxon>
        <taxon>Asteraceae</taxon>
        <taxon>Carduoideae</taxon>
        <taxon>Cardueae</taxon>
        <taxon>Arctiinae</taxon>
        <taxon>Arctium</taxon>
    </lineage>
</organism>
<dbReference type="Proteomes" id="UP001055879">
    <property type="component" value="Linkage Group LG11"/>
</dbReference>
<proteinExistence type="predicted"/>
<evidence type="ECO:0000313" key="2">
    <source>
        <dbReference type="Proteomes" id="UP001055879"/>
    </source>
</evidence>
<comment type="caution">
    <text evidence="1">The sequence shown here is derived from an EMBL/GenBank/DDBJ whole genome shotgun (WGS) entry which is preliminary data.</text>
</comment>
<evidence type="ECO:0000313" key="1">
    <source>
        <dbReference type="EMBL" id="KAI3691718.1"/>
    </source>
</evidence>
<keyword evidence="2" id="KW-1185">Reference proteome</keyword>
<reference evidence="2" key="1">
    <citation type="journal article" date="2022" name="Mol. Ecol. Resour.">
        <title>The genomes of chicory, endive, great burdock and yacon provide insights into Asteraceae palaeo-polyploidization history and plant inulin production.</title>
        <authorList>
            <person name="Fan W."/>
            <person name="Wang S."/>
            <person name="Wang H."/>
            <person name="Wang A."/>
            <person name="Jiang F."/>
            <person name="Liu H."/>
            <person name="Zhao H."/>
            <person name="Xu D."/>
            <person name="Zhang Y."/>
        </authorList>
    </citation>
    <scope>NUCLEOTIDE SEQUENCE [LARGE SCALE GENOMIC DNA]</scope>
    <source>
        <strain evidence="2">cv. Niubang</strain>
    </source>
</reference>
<protein>
    <submittedName>
        <fullName evidence="1">Uncharacterized protein</fullName>
    </submittedName>
</protein>
<dbReference type="EMBL" id="CM042057">
    <property type="protein sequence ID" value="KAI3691718.1"/>
    <property type="molecule type" value="Genomic_DNA"/>
</dbReference>
<accession>A0ACB8Z2B3</accession>